<evidence type="ECO:0000313" key="7">
    <source>
        <dbReference type="EMBL" id="KAJ0390350.1"/>
    </source>
</evidence>
<evidence type="ECO:0000256" key="5">
    <source>
        <dbReference type="SAM" id="Phobius"/>
    </source>
</evidence>
<evidence type="ECO:0000313" key="8">
    <source>
        <dbReference type="Proteomes" id="UP001209570"/>
    </source>
</evidence>
<evidence type="ECO:0000256" key="2">
    <source>
        <dbReference type="ARBA" id="ARBA00022692"/>
    </source>
</evidence>
<accession>A0AAD5Q0P6</accession>
<organism evidence="7 8">
    <name type="scientific">Pythium insidiosum</name>
    <name type="common">Pythiosis disease agent</name>
    <dbReference type="NCBI Taxonomy" id="114742"/>
    <lineage>
        <taxon>Eukaryota</taxon>
        <taxon>Sar</taxon>
        <taxon>Stramenopiles</taxon>
        <taxon>Oomycota</taxon>
        <taxon>Peronosporomycetes</taxon>
        <taxon>Pythiales</taxon>
        <taxon>Pythiaceae</taxon>
        <taxon>Pythium</taxon>
    </lineage>
</organism>
<evidence type="ECO:0000256" key="3">
    <source>
        <dbReference type="ARBA" id="ARBA00022989"/>
    </source>
</evidence>
<name>A0AAD5Q0P6_PYTIN</name>
<protein>
    <recommendedName>
        <fullName evidence="9">Amino acid permease/ SLC12A domain-containing protein</fullName>
    </recommendedName>
</protein>
<dbReference type="Pfam" id="PF13520">
    <property type="entry name" value="AA_permease_2"/>
    <property type="match status" value="1"/>
</dbReference>
<feature type="transmembrane region" description="Helical" evidence="5">
    <location>
        <begin position="112"/>
        <end position="132"/>
    </location>
</feature>
<evidence type="ECO:0000256" key="1">
    <source>
        <dbReference type="ARBA" id="ARBA00004141"/>
    </source>
</evidence>
<comment type="subcellular location">
    <subcellularLocation>
        <location evidence="1">Membrane</location>
        <topology evidence="1">Multi-pass membrane protein</topology>
    </subcellularLocation>
</comment>
<dbReference type="InterPro" id="IPR002293">
    <property type="entry name" value="AA/rel_permease1"/>
</dbReference>
<keyword evidence="3 5" id="KW-1133">Transmembrane helix</keyword>
<feature type="transmembrane region" description="Helical" evidence="5">
    <location>
        <begin position="88"/>
        <end position="105"/>
    </location>
</feature>
<dbReference type="Gene3D" id="1.20.1740.10">
    <property type="entry name" value="Amino acid/polyamine transporter I"/>
    <property type="match status" value="1"/>
</dbReference>
<gene>
    <name evidence="7" type="ORF">P43SY_011328</name>
</gene>
<dbReference type="AlphaFoldDB" id="A0AAD5Q0P6"/>
<comment type="caution">
    <text evidence="7">The sequence shown here is derived from an EMBL/GenBank/DDBJ whole genome shotgun (WGS) entry which is preliminary data.</text>
</comment>
<feature type="signal peptide" evidence="6">
    <location>
        <begin position="1"/>
        <end position="25"/>
    </location>
</feature>
<evidence type="ECO:0000256" key="4">
    <source>
        <dbReference type="ARBA" id="ARBA00023136"/>
    </source>
</evidence>
<keyword evidence="2 5" id="KW-0812">Transmembrane</keyword>
<dbReference type="Proteomes" id="UP001209570">
    <property type="component" value="Unassembled WGS sequence"/>
</dbReference>
<dbReference type="EMBL" id="JAKCXM010002237">
    <property type="protein sequence ID" value="KAJ0390350.1"/>
    <property type="molecule type" value="Genomic_DNA"/>
</dbReference>
<keyword evidence="8" id="KW-1185">Reference proteome</keyword>
<dbReference type="GO" id="GO:0016020">
    <property type="term" value="C:membrane"/>
    <property type="evidence" value="ECO:0007669"/>
    <property type="project" value="UniProtKB-SubCell"/>
</dbReference>
<dbReference type="GO" id="GO:0022857">
    <property type="term" value="F:transmembrane transporter activity"/>
    <property type="evidence" value="ECO:0007669"/>
    <property type="project" value="InterPro"/>
</dbReference>
<proteinExistence type="predicted"/>
<keyword evidence="6" id="KW-0732">Signal</keyword>
<evidence type="ECO:0000256" key="6">
    <source>
        <dbReference type="SAM" id="SignalP"/>
    </source>
</evidence>
<keyword evidence="4 5" id="KW-0472">Membrane</keyword>
<evidence type="ECO:0008006" key="9">
    <source>
        <dbReference type="Google" id="ProtNLM"/>
    </source>
</evidence>
<reference evidence="7" key="1">
    <citation type="submission" date="2021-12" db="EMBL/GenBank/DDBJ databases">
        <title>Prjna785345.</title>
        <authorList>
            <person name="Rujirawat T."/>
            <person name="Krajaejun T."/>
        </authorList>
    </citation>
    <scope>NUCLEOTIDE SEQUENCE</scope>
    <source>
        <strain evidence="7">Pi057C3</strain>
    </source>
</reference>
<sequence>MEAGLTSYFVAYLLVSGAYITLCLCQSEVTGALPFAGGSYGLSRCTLGFFSGFLIGCCDALEYITYVATSVVAFVDMCVVAAPALEGYEPLVALLFYVSALALHIRGDRVFWVFNAGICGVSMLLLFVYIFGSLPHVDIGKYARQDAAHARADGFGGFMKVLPLACWSRACSRSSRPASWSSS</sequence>
<feature type="chain" id="PRO_5042066400" description="Amino acid permease/ SLC12A domain-containing protein" evidence="6">
    <location>
        <begin position="26"/>
        <end position="183"/>
    </location>
</feature>